<keyword evidence="1" id="KW-0812">Transmembrane</keyword>
<dbReference type="PaxDb" id="2850-Phatr49213"/>
<name>B7G9U9_PHATC</name>
<accession>B7G9U9</accession>
<feature type="transmembrane region" description="Helical" evidence="1">
    <location>
        <begin position="220"/>
        <end position="238"/>
    </location>
</feature>
<protein>
    <submittedName>
        <fullName evidence="2">Uncharacterized protein</fullName>
    </submittedName>
</protein>
<keyword evidence="1" id="KW-1133">Transmembrane helix</keyword>
<evidence type="ECO:0000256" key="1">
    <source>
        <dbReference type="SAM" id="Phobius"/>
    </source>
</evidence>
<proteinExistence type="predicted"/>
<evidence type="ECO:0000313" key="3">
    <source>
        <dbReference type="Proteomes" id="UP000000759"/>
    </source>
</evidence>
<dbReference type="AlphaFoldDB" id="B7G9U9"/>
<keyword evidence="1" id="KW-0472">Membrane</keyword>
<dbReference type="RefSeq" id="XP_002183954.1">
    <property type="nucleotide sequence ID" value="XM_002183918.1"/>
</dbReference>
<keyword evidence="3" id="KW-1185">Reference proteome</keyword>
<reference evidence="3" key="2">
    <citation type="submission" date="2008-08" db="EMBL/GenBank/DDBJ databases">
        <authorList>
            <consortium name="Diatom Consortium"/>
            <person name="Grigoriev I."/>
            <person name="Grimwood J."/>
            <person name="Kuo A."/>
            <person name="Otillar R.P."/>
            <person name="Salamov A."/>
            <person name="Detter J.C."/>
            <person name="Lindquist E."/>
            <person name="Shapiro H."/>
            <person name="Lucas S."/>
            <person name="Glavina del Rio T."/>
            <person name="Pitluck S."/>
            <person name="Rokhsar D."/>
            <person name="Bowler C."/>
        </authorList>
    </citation>
    <scope>GENOME REANNOTATION</scope>
    <source>
        <strain evidence="3">CCAP 1055/1</strain>
    </source>
</reference>
<organism evidence="2 3">
    <name type="scientific">Phaeodactylum tricornutum (strain CCAP 1055/1)</name>
    <dbReference type="NCBI Taxonomy" id="556484"/>
    <lineage>
        <taxon>Eukaryota</taxon>
        <taxon>Sar</taxon>
        <taxon>Stramenopiles</taxon>
        <taxon>Ochrophyta</taxon>
        <taxon>Bacillariophyta</taxon>
        <taxon>Bacillariophyceae</taxon>
        <taxon>Bacillariophycidae</taxon>
        <taxon>Naviculales</taxon>
        <taxon>Phaeodactylaceae</taxon>
        <taxon>Phaeodactylum</taxon>
    </lineage>
</organism>
<dbReference type="EMBL" id="CM000623">
    <property type="protein sequence ID" value="EEC44623.1"/>
    <property type="molecule type" value="Genomic_DNA"/>
</dbReference>
<dbReference type="HOGENOM" id="CLU_1083631_0_0_1"/>
<sequence length="257" mass="29727">MEDMNHDGSITRRLAVESTLHADDAERLALDMANLVQRWQRRDPLFPNEAIDADAYFHDETPFLWKDQSFFQDEEADKRSRRVPKVRNDFDNVGLPLLTNIPTVSFHKLSTPLERHSVTKNRCDSATVTTVENSSFEVDDKSSDAISFSSGDDNLGFASETHQRRMRPRRRRTLQPDKISRMSQRLEQLEKEIQDLKEAQRPTTFAVLYKILDDVLSIRLPLWIYLMLFLALYFRGVLSFNQTQLGSANDCVNTSLT</sequence>
<dbReference type="KEGG" id="pti:PHATRDRAFT_49213"/>
<gene>
    <name evidence="2" type="ORF">PHATRDRAFT_49213</name>
</gene>
<dbReference type="Proteomes" id="UP000000759">
    <property type="component" value="Chromosome 21"/>
</dbReference>
<dbReference type="InParanoid" id="B7G9U9"/>
<reference evidence="2 3" key="1">
    <citation type="journal article" date="2008" name="Nature">
        <title>The Phaeodactylum genome reveals the evolutionary history of diatom genomes.</title>
        <authorList>
            <person name="Bowler C."/>
            <person name="Allen A.E."/>
            <person name="Badger J.H."/>
            <person name="Grimwood J."/>
            <person name="Jabbari K."/>
            <person name="Kuo A."/>
            <person name="Maheswari U."/>
            <person name="Martens C."/>
            <person name="Maumus F."/>
            <person name="Otillar R.P."/>
            <person name="Rayko E."/>
            <person name="Salamov A."/>
            <person name="Vandepoele K."/>
            <person name="Beszteri B."/>
            <person name="Gruber A."/>
            <person name="Heijde M."/>
            <person name="Katinka M."/>
            <person name="Mock T."/>
            <person name="Valentin K."/>
            <person name="Verret F."/>
            <person name="Berges J.A."/>
            <person name="Brownlee C."/>
            <person name="Cadoret J.P."/>
            <person name="Chiovitti A."/>
            <person name="Choi C.J."/>
            <person name="Coesel S."/>
            <person name="De Martino A."/>
            <person name="Detter J.C."/>
            <person name="Durkin C."/>
            <person name="Falciatore A."/>
            <person name="Fournet J."/>
            <person name="Haruta M."/>
            <person name="Huysman M.J."/>
            <person name="Jenkins B.D."/>
            <person name="Jiroutova K."/>
            <person name="Jorgensen R.E."/>
            <person name="Joubert Y."/>
            <person name="Kaplan A."/>
            <person name="Kroger N."/>
            <person name="Kroth P.G."/>
            <person name="La Roche J."/>
            <person name="Lindquist E."/>
            <person name="Lommer M."/>
            <person name="Martin-Jezequel V."/>
            <person name="Lopez P.J."/>
            <person name="Lucas S."/>
            <person name="Mangogna M."/>
            <person name="McGinnis K."/>
            <person name="Medlin L.K."/>
            <person name="Montsant A."/>
            <person name="Oudot-Le Secq M.P."/>
            <person name="Napoli C."/>
            <person name="Obornik M."/>
            <person name="Parker M.S."/>
            <person name="Petit J.L."/>
            <person name="Porcel B.M."/>
            <person name="Poulsen N."/>
            <person name="Robison M."/>
            <person name="Rychlewski L."/>
            <person name="Rynearson T.A."/>
            <person name="Schmutz J."/>
            <person name="Shapiro H."/>
            <person name="Siaut M."/>
            <person name="Stanley M."/>
            <person name="Sussman M.R."/>
            <person name="Taylor A.R."/>
            <person name="Vardi A."/>
            <person name="von Dassow P."/>
            <person name="Vyverman W."/>
            <person name="Willis A."/>
            <person name="Wyrwicz L.S."/>
            <person name="Rokhsar D.S."/>
            <person name="Weissenbach J."/>
            <person name="Armbrust E.V."/>
            <person name="Green B.R."/>
            <person name="Van de Peer Y."/>
            <person name="Grigoriev I.V."/>
        </authorList>
    </citation>
    <scope>NUCLEOTIDE SEQUENCE [LARGE SCALE GENOMIC DNA]</scope>
    <source>
        <strain evidence="2 3">CCAP 1055/1</strain>
    </source>
</reference>
<evidence type="ECO:0000313" key="2">
    <source>
        <dbReference type="EMBL" id="EEC44623.1"/>
    </source>
</evidence>
<dbReference type="GeneID" id="7195684"/>